<evidence type="ECO:0000313" key="2">
    <source>
        <dbReference type="EMBL" id="KAF9493809.1"/>
    </source>
</evidence>
<reference evidence="2" key="1">
    <citation type="submission" date="2020-11" db="EMBL/GenBank/DDBJ databases">
        <authorList>
            <consortium name="DOE Joint Genome Institute"/>
            <person name="Ahrendt S."/>
            <person name="Riley R."/>
            <person name="Andreopoulos W."/>
            <person name="Labutti K."/>
            <person name="Pangilinan J."/>
            <person name="Ruiz-Duenas F.J."/>
            <person name="Barrasa J.M."/>
            <person name="Sanchez-Garcia M."/>
            <person name="Camarero S."/>
            <person name="Miyauchi S."/>
            <person name="Serrano A."/>
            <person name="Linde D."/>
            <person name="Babiker R."/>
            <person name="Drula E."/>
            <person name="Ayuso-Fernandez I."/>
            <person name="Pacheco R."/>
            <person name="Padilla G."/>
            <person name="Ferreira P."/>
            <person name="Barriuso J."/>
            <person name="Kellner H."/>
            <person name="Castanera R."/>
            <person name="Alfaro M."/>
            <person name="Ramirez L."/>
            <person name="Pisabarro A.G."/>
            <person name="Kuo A."/>
            <person name="Tritt A."/>
            <person name="Lipzen A."/>
            <person name="He G."/>
            <person name="Yan M."/>
            <person name="Ng V."/>
            <person name="Cullen D."/>
            <person name="Martin F."/>
            <person name="Rosso M.-N."/>
            <person name="Henrissat B."/>
            <person name="Hibbett D."/>
            <person name="Martinez A.T."/>
            <person name="Grigoriev I.V."/>
        </authorList>
    </citation>
    <scope>NUCLEOTIDE SEQUENCE</scope>
    <source>
        <strain evidence="2">ATCC 90797</strain>
    </source>
</reference>
<evidence type="ECO:0000256" key="1">
    <source>
        <dbReference type="SAM" id="MobiDB-lite"/>
    </source>
</evidence>
<comment type="caution">
    <text evidence="2">The sequence shown here is derived from an EMBL/GenBank/DDBJ whole genome shotgun (WGS) entry which is preliminary data.</text>
</comment>
<sequence length="485" mass="54080">MKKTLTYRACSSASRLKAPKQTTVEVNQKRIASREQRRKLTSSFNDIQEIIWKHAEAMQTEFGQHPASWYFEAIMQRGCVDCTRRRANQWNVYLSQEVTKRNESKLISRYFYVKSLIFIGVNGELPKNGVTVNISEICATWNAMTKEEQFTATDKAMEELEEKQAVKVLAERKLTHSSFQDACHTAEMIQEDIPLSSRTGVESLLILVRSNSESYSQPLAFASSPAIIKYFTMMWKITPLDIAYKIEAYLLSGINGAVSSHADSILELKKATVQLISDALSIDNPKIAPPRMNYANFTEAITMKYGLVLTGWPLPDKFCSPGDLSSRNELSILQHAWSTKQARFRKMSEEEFEAWKTQQMERITQEIQNACMASDTSSQSPTSSRMPTPSPLNASSSTLGSTNSANATSNTPLPPPGLSCGPGSSQPLPTSLQFTFQVVDFSSVTTATGEALPITKKPRKQHSDKNVKCGPHARAPPEYQVQFAS</sequence>
<dbReference type="Proteomes" id="UP000807025">
    <property type="component" value="Unassembled WGS sequence"/>
</dbReference>
<name>A0A9P6DEA2_PLEER</name>
<feature type="compositionally biased region" description="Low complexity" evidence="1">
    <location>
        <begin position="374"/>
        <end position="387"/>
    </location>
</feature>
<dbReference type="OrthoDB" id="2745931at2759"/>
<keyword evidence="3" id="KW-1185">Reference proteome</keyword>
<protein>
    <submittedName>
        <fullName evidence="2">Uncharacterized protein</fullName>
    </submittedName>
</protein>
<feature type="compositionally biased region" description="Polar residues" evidence="1">
    <location>
        <begin position="392"/>
        <end position="411"/>
    </location>
</feature>
<feature type="region of interest" description="Disordered" evidence="1">
    <location>
        <begin position="446"/>
        <end position="485"/>
    </location>
</feature>
<dbReference type="AlphaFoldDB" id="A0A9P6DEA2"/>
<dbReference type="EMBL" id="MU154581">
    <property type="protein sequence ID" value="KAF9493809.1"/>
    <property type="molecule type" value="Genomic_DNA"/>
</dbReference>
<evidence type="ECO:0000313" key="3">
    <source>
        <dbReference type="Proteomes" id="UP000807025"/>
    </source>
</evidence>
<organism evidence="2 3">
    <name type="scientific">Pleurotus eryngii</name>
    <name type="common">Boletus of the steppes</name>
    <dbReference type="NCBI Taxonomy" id="5323"/>
    <lineage>
        <taxon>Eukaryota</taxon>
        <taxon>Fungi</taxon>
        <taxon>Dikarya</taxon>
        <taxon>Basidiomycota</taxon>
        <taxon>Agaricomycotina</taxon>
        <taxon>Agaricomycetes</taxon>
        <taxon>Agaricomycetidae</taxon>
        <taxon>Agaricales</taxon>
        <taxon>Pleurotineae</taxon>
        <taxon>Pleurotaceae</taxon>
        <taxon>Pleurotus</taxon>
    </lineage>
</organism>
<proteinExistence type="predicted"/>
<accession>A0A9P6DEA2</accession>
<gene>
    <name evidence="2" type="ORF">BDN71DRAFT_1394357</name>
</gene>
<feature type="region of interest" description="Disordered" evidence="1">
    <location>
        <begin position="371"/>
        <end position="426"/>
    </location>
</feature>